<sequence>MCVRKHECEHVNSKQRAYSRIYGNQHRAIIEAIYSRRVLRAG</sequence>
<protein>
    <submittedName>
        <fullName evidence="1">Uncharacterized protein</fullName>
    </submittedName>
</protein>
<comment type="caution">
    <text evidence="1">The sequence shown here is derived from an EMBL/GenBank/DDBJ whole genome shotgun (WGS) entry which is preliminary data.</text>
</comment>
<proteinExistence type="predicted"/>
<gene>
    <name evidence="1" type="ORF">MGSAQ_002123</name>
</gene>
<dbReference type="EMBL" id="AYSL01001187">
    <property type="protein sequence ID" value="KTF06383.1"/>
    <property type="molecule type" value="Genomic_DNA"/>
</dbReference>
<evidence type="ECO:0000313" key="1">
    <source>
        <dbReference type="EMBL" id="KTF06383.1"/>
    </source>
</evidence>
<organism evidence="1">
    <name type="scientific">marine sediment metagenome</name>
    <dbReference type="NCBI Taxonomy" id="412755"/>
    <lineage>
        <taxon>unclassified sequences</taxon>
        <taxon>metagenomes</taxon>
        <taxon>ecological metagenomes</taxon>
    </lineage>
</organism>
<reference evidence="1" key="1">
    <citation type="submission" date="2013-11" db="EMBL/GenBank/DDBJ databases">
        <title>Microbial diversity, functional groups and degradation webs in Northern and Southern Mediterranean and Red Sea marine crude oil polluted sites.</title>
        <authorList>
            <person name="Daffonchio D."/>
            <person name="Mapelli F."/>
            <person name="Ferrer M."/>
            <person name="Richter M."/>
            <person name="Cherif A."/>
            <person name="Malkawi H.I."/>
            <person name="Yakimov M.M."/>
            <person name="Abdel-Fattah Y.R."/>
            <person name="Blaghen M."/>
            <person name="Golyshin P.N."/>
            <person name="Kalogerakis N."/>
            <person name="Boon N."/>
            <person name="Magagnini M."/>
            <person name="Fava F."/>
        </authorList>
    </citation>
    <scope>NUCLEOTIDE SEQUENCE</scope>
</reference>
<dbReference type="AlphaFoldDB" id="A0A1B6NSN2"/>
<name>A0A1B6NSN2_9ZZZZ</name>
<accession>A0A1B6NSN2</accession>